<evidence type="ECO:0000313" key="4">
    <source>
        <dbReference type="EMBL" id="TQV84527.1"/>
    </source>
</evidence>
<dbReference type="OrthoDB" id="9800897at2"/>
<dbReference type="GO" id="GO:0000160">
    <property type="term" value="P:phosphorelay signal transduction system"/>
    <property type="evidence" value="ECO:0007669"/>
    <property type="project" value="InterPro"/>
</dbReference>
<organism evidence="4 5">
    <name type="scientific">Aliikangiella coralliicola</name>
    <dbReference type="NCBI Taxonomy" id="2592383"/>
    <lineage>
        <taxon>Bacteria</taxon>
        <taxon>Pseudomonadati</taxon>
        <taxon>Pseudomonadota</taxon>
        <taxon>Gammaproteobacteria</taxon>
        <taxon>Oceanospirillales</taxon>
        <taxon>Pleioneaceae</taxon>
        <taxon>Aliikangiella</taxon>
    </lineage>
</organism>
<name>A0A545U4X8_9GAMM</name>
<dbReference type="PANTHER" id="PTHR44591:SF25">
    <property type="entry name" value="CHEMOTAXIS TWO-COMPONENT RESPONSE REGULATOR"/>
    <property type="match status" value="1"/>
</dbReference>
<accession>A0A545U4X8</accession>
<comment type="caution">
    <text evidence="4">The sequence shown here is derived from an EMBL/GenBank/DDBJ whole genome shotgun (WGS) entry which is preliminary data.</text>
</comment>
<protein>
    <submittedName>
        <fullName evidence="4">Response regulator</fullName>
    </submittedName>
</protein>
<dbReference type="PROSITE" id="PS50110">
    <property type="entry name" value="RESPONSE_REGULATORY"/>
    <property type="match status" value="1"/>
</dbReference>
<sequence>MSKILIADDSSSMRQMVSFTLKAAGHEVEEAKDGNEALAKAKSTQYELILSDVNMPNKSGFELTSELRSLDNYKFVPILLLTTESAAEKKGQGKAAGATGWIVKPFNPETLVHTVKKVIR</sequence>
<dbReference type="SMART" id="SM00448">
    <property type="entry name" value="REC"/>
    <property type="match status" value="1"/>
</dbReference>
<keyword evidence="5" id="KW-1185">Reference proteome</keyword>
<dbReference type="RefSeq" id="WP_142934212.1">
    <property type="nucleotide sequence ID" value="NZ_ML660170.1"/>
</dbReference>
<dbReference type="Gene3D" id="3.40.50.2300">
    <property type="match status" value="1"/>
</dbReference>
<dbReference type="CDD" id="cd17562">
    <property type="entry name" value="REC_CheY4-like"/>
    <property type="match status" value="1"/>
</dbReference>
<dbReference type="InterPro" id="IPR001789">
    <property type="entry name" value="Sig_transdc_resp-reg_receiver"/>
</dbReference>
<dbReference type="SUPFAM" id="SSF52172">
    <property type="entry name" value="CheY-like"/>
    <property type="match status" value="1"/>
</dbReference>
<dbReference type="InterPro" id="IPR011006">
    <property type="entry name" value="CheY-like_superfamily"/>
</dbReference>
<dbReference type="EMBL" id="VIKS01000014">
    <property type="protein sequence ID" value="TQV84527.1"/>
    <property type="molecule type" value="Genomic_DNA"/>
</dbReference>
<gene>
    <name evidence="4" type="ORF">FLL46_23215</name>
</gene>
<feature type="domain" description="Response regulatory" evidence="3">
    <location>
        <begin position="3"/>
        <end position="119"/>
    </location>
</feature>
<evidence type="ECO:0000256" key="1">
    <source>
        <dbReference type="ARBA" id="ARBA00022553"/>
    </source>
</evidence>
<reference evidence="4 5" key="1">
    <citation type="submission" date="2019-07" db="EMBL/GenBank/DDBJ databases">
        <title>Draft genome for Aliikangiella sp. M105.</title>
        <authorList>
            <person name="Wang G."/>
        </authorList>
    </citation>
    <scope>NUCLEOTIDE SEQUENCE [LARGE SCALE GENOMIC DNA]</scope>
    <source>
        <strain evidence="4 5">M105</strain>
    </source>
</reference>
<dbReference type="InterPro" id="IPR050595">
    <property type="entry name" value="Bact_response_regulator"/>
</dbReference>
<dbReference type="Proteomes" id="UP000315439">
    <property type="component" value="Unassembled WGS sequence"/>
</dbReference>
<evidence type="ECO:0000313" key="5">
    <source>
        <dbReference type="Proteomes" id="UP000315439"/>
    </source>
</evidence>
<dbReference type="Pfam" id="PF00072">
    <property type="entry name" value="Response_reg"/>
    <property type="match status" value="1"/>
</dbReference>
<feature type="modified residue" description="4-aspartylphosphate" evidence="2">
    <location>
        <position position="52"/>
    </location>
</feature>
<dbReference type="AlphaFoldDB" id="A0A545U4X8"/>
<evidence type="ECO:0000256" key="2">
    <source>
        <dbReference type="PROSITE-ProRule" id="PRU00169"/>
    </source>
</evidence>
<dbReference type="PANTHER" id="PTHR44591">
    <property type="entry name" value="STRESS RESPONSE REGULATOR PROTEIN 1"/>
    <property type="match status" value="1"/>
</dbReference>
<proteinExistence type="predicted"/>
<keyword evidence="1 2" id="KW-0597">Phosphoprotein</keyword>
<evidence type="ECO:0000259" key="3">
    <source>
        <dbReference type="PROSITE" id="PS50110"/>
    </source>
</evidence>